<dbReference type="InterPro" id="IPR032675">
    <property type="entry name" value="LRR_dom_sf"/>
</dbReference>
<sequence>MAKALLSMILEQLGGSFIPQEIKHHIGLAVGLKEEIQKLTSHFEAIQAVLEDAERKQVKEASVRHWLSKLKNVSYDVEDVLDEWNTAKLKSKLEKEERATEHASLPRKVCYSFSFSSSQIILQHNIAQKIKELNGQLDFISAEKDRYKFELWRGIHEESERQITTSFIDVTDVYGRDQDKNAVLNMLLEENSEKDSTLQIITIVGMGGVGKTTLARLAYNDNIVDTHFEKKIWVCVSDPFDGIKIAKAILESLGDAVPNFVELQTLLQRIRKSVVGKRFLLVLDDVWNEDDWKWKPFKDSLSCGSLGSKILMTTRKENVAVAMGCTTLFPLGKLAKEECWLLFSRVAFFGRTSRECQMLEDFGRKIADKCQGLPLAVKTLGGLMRSKRTIEQWQSVLNSEIWELKEAERGIFPPLLLSYYDLSPALKQCFSYCAIFPKDYVIEKDRLIKLWMAQGFLKEKQIKDMEILGQEYFEDLAMCSFFQDFEKDGDGNINKCKMHDLVHDLAQFLTKGECFMVEVYGVEQPRVDTYSEKGRHLMLALGEKVIFPTYIYNVKKLRSLLVEPINFYASIMSESLPKLCKQLTCLRTLDLSTKYHTIFGSTITEIPKEIAKLIHLRYLNISNNDDLEELPEALCELINLQTLDLSFCKKLKRLPNGIGKLVNLRHLKNYGTWRVRFMPKGMEKLTSLRTLREFPLSEGGTSCETSSIGELGSLTHLGDYLEIRGLGNVRDVNEARKANLRSKECLFNLLLKFDMDENKSGGGLPNGDALVLEALQPPPYLECLEIHNYRGSSTLPKWMLALTNLRHLAVCSCRNWERLPPLGKLPSLESLWIYDIRRVKKVGVEFLGIERDEGQGSSSSTVIPFPNLKRLEIHDMNELEEWEYGEFHFLGKGKEQISIMPCLSFLVIDRCPRLKALPHHLQNSSIETLEIRWCSILETGCIISRIPNIRINYMEQSDEENPAMEESTEAQQSYEENLTMKESTEEQQTDRENLAMGESIEEQQTDEENPSMEEPTEKICWDKEDRSITRSNLYFKDLFRRYGLHLYKIKDQKGLPEELFAVKMYALTTEVPKKVHIEHFDHQHPLSYNEAIEQNESLLCNGCCQEIFDQYYACEDCKYYLHGTCTTLSYEVSHPLHCQHPLKLFTDKVEFICHGCRDHSNGFAYMCLPCDFQLDVKCATTPIPPQNERQKLKEMEKVSKLCLFNQNHKLDFFNRRPNLKDLALECDACKLPILGPGYTCRDCFDIKIHESCLALMREMQLTIDPLHTLHPQIGDWENRSTCGFKIIESIGYSCRQCDFHLHLHCANSLKLALKVKSHMHNLYYFEPYYEKSYYFCNKCKSYIGEEPFYYCVECNMNLHLKCVPIPCSVESKCHMHRLTLKDHFVEDDSGEYYCDICEEERNSKNHCYYCEECAGQFVAHIECVLLTNFEFTDGNFHEFSNLKVVDSPVESSSMDKLLSQPHAEVYLNQNRMVVKSDKYWVDKKLSKYCFMLFARDLTITCDVLINVAKLLKVCWLEMHVKFNVKKLSLETLYGVVFVLKLTDEAYGWEYPVKFGVTLPNGYKVECEDYLMTKPRGVWIKIFVGEFTTSSKNIGELNIYCRGYYGGRWKGGLIVKGVAILPKN</sequence>
<feature type="domain" description="Phorbol-ester/DAG-type" evidence="13">
    <location>
        <begin position="1317"/>
        <end position="1373"/>
    </location>
</feature>
<keyword evidence="11" id="KW-0067">ATP-binding</keyword>
<dbReference type="PRINTS" id="PR00364">
    <property type="entry name" value="DISEASERSIST"/>
</dbReference>
<dbReference type="EMBL" id="CM001884">
    <property type="protein sequence ID" value="EOY25640.1"/>
    <property type="molecule type" value="Genomic_DNA"/>
</dbReference>
<dbReference type="Gene3D" id="3.80.10.10">
    <property type="entry name" value="Ribonuclease Inhibitor"/>
    <property type="match status" value="2"/>
</dbReference>
<dbReference type="Gramene" id="EOY25640">
    <property type="protein sequence ID" value="EOY25640"/>
    <property type="gene ID" value="TCM_027016"/>
</dbReference>
<dbReference type="Pfam" id="PF00931">
    <property type="entry name" value="NB-ARC"/>
    <property type="match status" value="1"/>
</dbReference>
<evidence type="ECO:0000256" key="8">
    <source>
        <dbReference type="ARBA" id="ARBA00022741"/>
    </source>
</evidence>
<feature type="compositionally biased region" description="Acidic residues" evidence="12">
    <location>
        <begin position="958"/>
        <end position="968"/>
    </location>
</feature>
<keyword evidence="10" id="KW-0862">Zinc</keyword>
<dbReference type="Pfam" id="PF23559">
    <property type="entry name" value="WHD_DRP"/>
    <property type="match status" value="1"/>
</dbReference>
<dbReference type="InterPro" id="IPR029063">
    <property type="entry name" value="SAM-dependent_MTases_sf"/>
</dbReference>
<dbReference type="PANTHER" id="PTHR36766">
    <property type="entry name" value="PLANT BROAD-SPECTRUM MILDEW RESISTANCE PROTEIN RPW8"/>
    <property type="match status" value="1"/>
</dbReference>
<feature type="compositionally biased region" description="Acidic residues" evidence="12">
    <location>
        <begin position="1001"/>
        <end position="1011"/>
    </location>
</feature>
<dbReference type="Gene3D" id="1.10.10.10">
    <property type="entry name" value="Winged helix-like DNA-binding domain superfamily/Winged helix DNA-binding domain"/>
    <property type="match status" value="1"/>
</dbReference>
<evidence type="ECO:0000259" key="13">
    <source>
        <dbReference type="PROSITE" id="PS50081"/>
    </source>
</evidence>
<evidence type="ECO:0000256" key="5">
    <source>
        <dbReference type="ARBA" id="ARBA00022691"/>
    </source>
</evidence>
<dbReference type="eggNOG" id="KOG4658">
    <property type="taxonomic scope" value="Eukaryota"/>
</dbReference>
<dbReference type="GO" id="GO:0032259">
    <property type="term" value="P:methylation"/>
    <property type="evidence" value="ECO:0007669"/>
    <property type="project" value="UniProtKB-KW"/>
</dbReference>
<dbReference type="InterPro" id="IPR002219">
    <property type="entry name" value="PKC_DAG/PE"/>
</dbReference>
<dbReference type="InterPro" id="IPR056789">
    <property type="entry name" value="LRR_R13L1-DRL21"/>
</dbReference>
<evidence type="ECO:0000313" key="14">
    <source>
        <dbReference type="EMBL" id="EOY25640.1"/>
    </source>
</evidence>
<evidence type="ECO:0000256" key="12">
    <source>
        <dbReference type="SAM" id="MobiDB-lite"/>
    </source>
</evidence>
<keyword evidence="6" id="KW-0479">Metal-binding</keyword>
<organism evidence="14 15">
    <name type="scientific">Theobroma cacao</name>
    <name type="common">Cacao</name>
    <name type="synonym">Cocoa</name>
    <dbReference type="NCBI Taxonomy" id="3641"/>
    <lineage>
        <taxon>Eukaryota</taxon>
        <taxon>Viridiplantae</taxon>
        <taxon>Streptophyta</taxon>
        <taxon>Embryophyta</taxon>
        <taxon>Tracheophyta</taxon>
        <taxon>Spermatophyta</taxon>
        <taxon>Magnoliopsida</taxon>
        <taxon>eudicotyledons</taxon>
        <taxon>Gunneridae</taxon>
        <taxon>Pentapetalae</taxon>
        <taxon>rosids</taxon>
        <taxon>malvids</taxon>
        <taxon>Malvales</taxon>
        <taxon>Malvaceae</taxon>
        <taxon>Byttnerioideae</taxon>
        <taxon>Theobroma</taxon>
    </lineage>
</organism>
<dbReference type="FunFam" id="1.10.10.10:FF:000322">
    <property type="entry name" value="Probable disease resistance protein At1g63360"/>
    <property type="match status" value="1"/>
</dbReference>
<dbReference type="InParanoid" id="A0A061G706"/>
<keyword evidence="9" id="KW-0611">Plant defense</keyword>
<proteinExistence type="inferred from homology"/>
<evidence type="ECO:0000256" key="6">
    <source>
        <dbReference type="ARBA" id="ARBA00022723"/>
    </source>
</evidence>
<dbReference type="Gene3D" id="3.40.50.300">
    <property type="entry name" value="P-loop containing nucleotide triphosphate hydrolases"/>
    <property type="match status" value="1"/>
</dbReference>
<comment type="similarity">
    <text evidence="1">Belongs to the methyltransferase superfamily. NTM1 family.</text>
</comment>
<keyword evidence="2" id="KW-0489">Methyltransferase</keyword>
<dbReference type="Pfam" id="PF14299">
    <property type="entry name" value="PP2"/>
    <property type="match status" value="1"/>
</dbReference>
<keyword evidence="4" id="KW-0808">Transferase</keyword>
<dbReference type="InterPro" id="IPR004146">
    <property type="entry name" value="DC1"/>
</dbReference>
<dbReference type="GO" id="GO:0051707">
    <property type="term" value="P:response to other organism"/>
    <property type="evidence" value="ECO:0007669"/>
    <property type="project" value="UniProtKB-ARBA"/>
</dbReference>
<evidence type="ECO:0000313" key="15">
    <source>
        <dbReference type="Proteomes" id="UP000026915"/>
    </source>
</evidence>
<evidence type="ECO:0000256" key="9">
    <source>
        <dbReference type="ARBA" id="ARBA00022821"/>
    </source>
</evidence>
<dbReference type="CDD" id="cd00029">
    <property type="entry name" value="C1"/>
    <property type="match status" value="1"/>
</dbReference>
<dbReference type="InterPro" id="IPR038005">
    <property type="entry name" value="RX-like_CC"/>
</dbReference>
<dbReference type="PROSITE" id="PS50081">
    <property type="entry name" value="ZF_DAG_PE_2"/>
    <property type="match status" value="1"/>
</dbReference>
<dbReference type="GO" id="GO:0043531">
    <property type="term" value="F:ADP binding"/>
    <property type="evidence" value="ECO:0007669"/>
    <property type="project" value="InterPro"/>
</dbReference>
<dbReference type="GO" id="GO:0005524">
    <property type="term" value="F:ATP binding"/>
    <property type="evidence" value="ECO:0007669"/>
    <property type="project" value="UniProtKB-KW"/>
</dbReference>
<feature type="region of interest" description="Disordered" evidence="12">
    <location>
        <begin position="1001"/>
        <end position="1020"/>
    </location>
</feature>
<evidence type="ECO:0000256" key="3">
    <source>
        <dbReference type="ARBA" id="ARBA00022614"/>
    </source>
</evidence>
<dbReference type="Pfam" id="PF18052">
    <property type="entry name" value="Rx_N"/>
    <property type="match status" value="1"/>
</dbReference>
<dbReference type="InterPro" id="IPR025886">
    <property type="entry name" value="PP2-like"/>
</dbReference>
<feature type="region of interest" description="Disordered" evidence="12">
    <location>
        <begin position="958"/>
        <end position="992"/>
    </location>
</feature>
<keyword evidence="7" id="KW-0677">Repeat</keyword>
<dbReference type="GO" id="GO:0006952">
    <property type="term" value="P:defense response"/>
    <property type="evidence" value="ECO:0007669"/>
    <property type="project" value="UniProtKB-KW"/>
</dbReference>
<reference evidence="14 15" key="1">
    <citation type="journal article" date="2013" name="Genome Biol.">
        <title>The genome sequence of the most widely cultivated cacao type and its use to identify candidate genes regulating pod color.</title>
        <authorList>
            <person name="Motamayor J.C."/>
            <person name="Mockaitis K."/>
            <person name="Schmutz J."/>
            <person name="Haiminen N."/>
            <person name="Iii D.L."/>
            <person name="Cornejo O."/>
            <person name="Findley S.D."/>
            <person name="Zheng P."/>
            <person name="Utro F."/>
            <person name="Royaert S."/>
            <person name="Saski C."/>
            <person name="Jenkins J."/>
            <person name="Podicheti R."/>
            <person name="Zhao M."/>
            <person name="Scheffler B.E."/>
            <person name="Stack J.C."/>
            <person name="Feltus F.A."/>
            <person name="Mustiga G.M."/>
            <person name="Amores F."/>
            <person name="Phillips W."/>
            <person name="Marelli J.P."/>
            <person name="May G.D."/>
            <person name="Shapiro H."/>
            <person name="Ma J."/>
            <person name="Bustamante C.D."/>
            <person name="Schnell R.J."/>
            <person name="Main D."/>
            <person name="Gilbert D."/>
            <person name="Parida L."/>
            <person name="Kuhn D.N."/>
        </authorList>
    </citation>
    <scope>NUCLEOTIDE SEQUENCE [LARGE SCALE GENOMIC DNA]</scope>
    <source>
        <strain evidence="15">cv. Matina 1-6</strain>
    </source>
</reference>
<dbReference type="InterPro" id="IPR036388">
    <property type="entry name" value="WH-like_DNA-bd_sf"/>
</dbReference>
<dbReference type="GO" id="GO:0046872">
    <property type="term" value="F:metal ion binding"/>
    <property type="evidence" value="ECO:0007669"/>
    <property type="project" value="UniProtKB-KW"/>
</dbReference>
<dbReference type="Pfam" id="PF25019">
    <property type="entry name" value="LRR_R13L1-DRL21"/>
    <property type="match status" value="1"/>
</dbReference>
<keyword evidence="8" id="KW-0547">Nucleotide-binding</keyword>
<dbReference type="InterPro" id="IPR041118">
    <property type="entry name" value="Rx_N"/>
</dbReference>
<dbReference type="HOGENOM" id="CLU_243467_0_0_1"/>
<evidence type="ECO:0000256" key="2">
    <source>
        <dbReference type="ARBA" id="ARBA00022603"/>
    </source>
</evidence>
<gene>
    <name evidence="14" type="ORF">TCM_027016</name>
</gene>
<keyword evidence="15" id="KW-1185">Reference proteome</keyword>
<evidence type="ECO:0000256" key="10">
    <source>
        <dbReference type="ARBA" id="ARBA00022833"/>
    </source>
</evidence>
<dbReference type="InterPro" id="IPR058922">
    <property type="entry name" value="WHD_DRP"/>
</dbReference>
<dbReference type="Gene3D" id="3.40.50.150">
    <property type="entry name" value="Vaccinia Virus protein VP39"/>
    <property type="match status" value="1"/>
</dbReference>
<dbReference type="SUPFAM" id="SSF52540">
    <property type="entry name" value="P-loop containing nucleoside triphosphate hydrolases"/>
    <property type="match status" value="1"/>
</dbReference>
<dbReference type="FunFam" id="3.40.50.300:FF:001091">
    <property type="entry name" value="Probable disease resistance protein At1g61300"/>
    <property type="match status" value="1"/>
</dbReference>
<dbReference type="InterPro" id="IPR042197">
    <property type="entry name" value="Apaf_helical"/>
</dbReference>
<dbReference type="SUPFAM" id="SSF52058">
    <property type="entry name" value="L domain-like"/>
    <property type="match status" value="1"/>
</dbReference>
<keyword evidence="3" id="KW-0433">Leucine-rich repeat</keyword>
<dbReference type="Gene3D" id="1.10.8.430">
    <property type="entry name" value="Helical domain of apoptotic protease-activating factors"/>
    <property type="match status" value="1"/>
</dbReference>
<protein>
    <submittedName>
        <fullName evidence="14">Cysteine/Histidine-rich C1 domain family protein</fullName>
    </submittedName>
</protein>
<evidence type="ECO:0000256" key="4">
    <source>
        <dbReference type="ARBA" id="ARBA00022679"/>
    </source>
</evidence>
<evidence type="ECO:0000256" key="11">
    <source>
        <dbReference type="ARBA" id="ARBA00022840"/>
    </source>
</evidence>
<dbReference type="InterPro" id="IPR046349">
    <property type="entry name" value="C1-like_sf"/>
</dbReference>
<dbReference type="SUPFAM" id="SSF57889">
    <property type="entry name" value="Cysteine-rich domain"/>
    <property type="match status" value="3"/>
</dbReference>
<evidence type="ECO:0000256" key="7">
    <source>
        <dbReference type="ARBA" id="ARBA00022737"/>
    </source>
</evidence>
<dbReference type="GO" id="GO:0008276">
    <property type="term" value="F:protein methyltransferase activity"/>
    <property type="evidence" value="ECO:0007669"/>
    <property type="project" value="UniProtKB-ARBA"/>
</dbReference>
<dbReference type="InterPro" id="IPR002182">
    <property type="entry name" value="NB-ARC"/>
</dbReference>
<keyword evidence="5" id="KW-0949">S-adenosyl-L-methionine</keyword>
<dbReference type="InterPro" id="IPR008576">
    <property type="entry name" value="MeTrfase_NTM1"/>
</dbReference>
<dbReference type="Proteomes" id="UP000026915">
    <property type="component" value="Chromosome 6"/>
</dbReference>
<dbReference type="Gene3D" id="1.20.5.4130">
    <property type="match status" value="1"/>
</dbReference>
<dbReference type="InterPro" id="IPR027417">
    <property type="entry name" value="P-loop_NTPase"/>
</dbReference>
<dbReference type="Pfam" id="PF05891">
    <property type="entry name" value="Methyltransf_PK"/>
    <property type="match status" value="1"/>
</dbReference>
<feature type="compositionally biased region" description="Basic and acidic residues" evidence="12">
    <location>
        <begin position="978"/>
        <end position="992"/>
    </location>
</feature>
<dbReference type="PANTHER" id="PTHR36766:SF45">
    <property type="entry name" value="NB-ARC DOMAIN-CONTAINING PROTEIN"/>
    <property type="match status" value="1"/>
</dbReference>
<evidence type="ECO:0000256" key="1">
    <source>
        <dbReference type="ARBA" id="ARBA00009059"/>
    </source>
</evidence>
<accession>A0A061G706</accession>
<dbReference type="Pfam" id="PF03107">
    <property type="entry name" value="C1_2"/>
    <property type="match status" value="4"/>
</dbReference>
<dbReference type="CDD" id="cd14798">
    <property type="entry name" value="RX-CC_like"/>
    <property type="match status" value="1"/>
</dbReference>
<name>A0A061G706_THECC</name>